<dbReference type="Proteomes" id="UP000006762">
    <property type="component" value="Unassembled WGS sequence"/>
</dbReference>
<dbReference type="Gene3D" id="2.160.10.10">
    <property type="entry name" value="Hexapeptide repeat proteins"/>
    <property type="match status" value="1"/>
</dbReference>
<evidence type="ECO:0000313" key="4">
    <source>
        <dbReference type="Proteomes" id="UP000006762"/>
    </source>
</evidence>
<evidence type="ECO:0000313" key="3">
    <source>
        <dbReference type="EMBL" id="EKE74340.1"/>
    </source>
</evidence>
<comment type="similarity">
    <text evidence="1">Belongs to the transferase hexapeptide repeat family.</text>
</comment>
<dbReference type="PANTHER" id="PTHR23416">
    <property type="entry name" value="SIALIC ACID SYNTHASE-RELATED"/>
    <property type="match status" value="1"/>
</dbReference>
<dbReference type="SUPFAM" id="SSF51161">
    <property type="entry name" value="Trimeric LpxA-like enzymes"/>
    <property type="match status" value="1"/>
</dbReference>
<reference evidence="3 4" key="1">
    <citation type="submission" date="2012-09" db="EMBL/GenBank/DDBJ databases">
        <title>Celeribacter baekdonensis B30 Genome Sequencing.</title>
        <authorList>
            <person name="Wang W."/>
        </authorList>
    </citation>
    <scope>NUCLEOTIDE SEQUENCE [LARGE SCALE GENOMIC DNA]</scope>
    <source>
        <strain evidence="3 4">B30</strain>
    </source>
</reference>
<keyword evidence="2 3" id="KW-0808">Transferase</keyword>
<comment type="caution">
    <text evidence="3">The sequence shown here is derived from an EMBL/GenBank/DDBJ whole genome shotgun (WGS) entry which is preliminary data.</text>
</comment>
<evidence type="ECO:0000256" key="2">
    <source>
        <dbReference type="ARBA" id="ARBA00022679"/>
    </source>
</evidence>
<evidence type="ECO:0000256" key="1">
    <source>
        <dbReference type="ARBA" id="ARBA00007274"/>
    </source>
</evidence>
<name>K2KAF7_9RHOB</name>
<accession>K2KAF7</accession>
<dbReference type="CDD" id="cd04647">
    <property type="entry name" value="LbH_MAT_like"/>
    <property type="match status" value="1"/>
</dbReference>
<dbReference type="InterPro" id="IPR051159">
    <property type="entry name" value="Hexapeptide_acetyltransf"/>
</dbReference>
<dbReference type="GO" id="GO:0008374">
    <property type="term" value="F:O-acyltransferase activity"/>
    <property type="evidence" value="ECO:0007669"/>
    <property type="project" value="TreeGrafter"/>
</dbReference>
<dbReference type="InterPro" id="IPR011004">
    <property type="entry name" value="Trimer_LpxA-like_sf"/>
</dbReference>
<dbReference type="GO" id="GO:0005829">
    <property type="term" value="C:cytosol"/>
    <property type="evidence" value="ECO:0007669"/>
    <property type="project" value="TreeGrafter"/>
</dbReference>
<dbReference type="eggNOG" id="COG0110">
    <property type="taxonomic scope" value="Bacteria"/>
</dbReference>
<proteinExistence type="inferred from homology"/>
<dbReference type="PANTHER" id="PTHR23416:SF23">
    <property type="entry name" value="ACETYLTRANSFERASE C18B11.09C-RELATED"/>
    <property type="match status" value="1"/>
</dbReference>
<gene>
    <name evidence="3" type="ORF">B30_01400</name>
</gene>
<dbReference type="EMBL" id="AMRK01000001">
    <property type="protein sequence ID" value="EKE74340.1"/>
    <property type="molecule type" value="Genomic_DNA"/>
</dbReference>
<dbReference type="AlphaFoldDB" id="K2KAF7"/>
<sequence>MDGRGGLRFGRNVNVSSEAAFWTAQHDYQDASFATIFAPIEVCDWCWIGPRVTVLPGVTIAEGCVVAAHSVVTKSTDPYGVYAGIPAKRIGERTRHDFNYQPGAAPIPFI</sequence>
<dbReference type="Pfam" id="PF00132">
    <property type="entry name" value="Hexapep"/>
    <property type="match status" value="1"/>
</dbReference>
<dbReference type="InterPro" id="IPR001451">
    <property type="entry name" value="Hexapep"/>
</dbReference>
<organism evidence="3 4">
    <name type="scientific">Celeribacter baekdonensis B30</name>
    <dbReference type="NCBI Taxonomy" id="1208323"/>
    <lineage>
        <taxon>Bacteria</taxon>
        <taxon>Pseudomonadati</taxon>
        <taxon>Pseudomonadota</taxon>
        <taxon>Alphaproteobacteria</taxon>
        <taxon>Rhodobacterales</taxon>
        <taxon>Roseobacteraceae</taxon>
        <taxon>Celeribacter</taxon>
    </lineage>
</organism>
<dbReference type="STRING" id="1208323.B30_01400"/>
<keyword evidence="4" id="KW-1185">Reference proteome</keyword>
<protein>
    <submittedName>
        <fullName evidence="3">Acetyltransferase</fullName>
    </submittedName>
</protein>